<reference evidence="2 3" key="1">
    <citation type="submission" date="2017-01" db="EMBL/GenBank/DDBJ databases">
        <authorList>
            <person name="Cao J.-M."/>
        </authorList>
    </citation>
    <scope>NUCLEOTIDE SEQUENCE [LARGE SCALE GENOMIC DNA]</scope>
    <source>
        <strain evidence="2 3">888-76</strain>
    </source>
</reference>
<sequence>MYDVKTDPAGEAAEAAYFVAGVPIEDIQRQACAVLVSLTDFFEQHGIRYWLVGGTLLGALRHGGFIPWDDDIDIVVARPDYERLLTLLDSLPDSLRPIHPQNCPTTPFPFLVVTHAQSHLVMDYKKPFDRGIGIDVFPLDAIPAPGWRRQLLFRAVRLMRSLSMNKQQGFYPRPLNGNVQLRFALLSALSNILSARTIFTLYDKIVGHGDVDSSEWVGNLYGVYGEREVVKREIFGSKEVRATFAAHALRVPAQPERYLENIYGDYMKLPPLEKRNTEHRINFVAIGDDKPASPSRLPSQP</sequence>
<protein>
    <recommendedName>
        <fullName evidence="1">LicD/FKTN/FKRP nucleotidyltransferase domain-containing protein</fullName>
    </recommendedName>
</protein>
<dbReference type="InterPro" id="IPR043519">
    <property type="entry name" value="NT_sf"/>
</dbReference>
<dbReference type="Gene3D" id="3.30.460.40">
    <property type="match status" value="1"/>
</dbReference>
<dbReference type="EMBL" id="CP019445">
    <property type="protein sequence ID" value="APZ07050.1"/>
    <property type="molecule type" value="Genomic_DNA"/>
</dbReference>
<evidence type="ECO:0000313" key="2">
    <source>
        <dbReference type="EMBL" id="APZ07050.1"/>
    </source>
</evidence>
<dbReference type="SUPFAM" id="SSF81301">
    <property type="entry name" value="Nucleotidyltransferase"/>
    <property type="match status" value="1"/>
</dbReference>
<dbReference type="PANTHER" id="PTHR43404">
    <property type="entry name" value="LIPOPOLYSACCHARIDE CHOLINEPHOSPHOTRANSFERASE LICD"/>
    <property type="match status" value="1"/>
</dbReference>
<dbReference type="KEGG" id="kco:BWI95_19360"/>
<evidence type="ECO:0000313" key="3">
    <source>
        <dbReference type="Proteomes" id="UP000187148"/>
    </source>
</evidence>
<dbReference type="Pfam" id="PF04991">
    <property type="entry name" value="LicD"/>
    <property type="match status" value="1"/>
</dbReference>
<dbReference type="AlphaFoldDB" id="A0A807LLZ1"/>
<proteinExistence type="predicted"/>
<dbReference type="GO" id="GO:0009100">
    <property type="term" value="P:glycoprotein metabolic process"/>
    <property type="evidence" value="ECO:0007669"/>
    <property type="project" value="UniProtKB-ARBA"/>
</dbReference>
<dbReference type="Proteomes" id="UP000187148">
    <property type="component" value="Chromosome"/>
</dbReference>
<name>A0A807LLZ1_9ENTR</name>
<dbReference type="PANTHER" id="PTHR43404:SF2">
    <property type="entry name" value="LIPOPOLYSACCHARIDE CHOLINEPHOSPHOTRANSFERASE LICD"/>
    <property type="match status" value="1"/>
</dbReference>
<dbReference type="InterPro" id="IPR007074">
    <property type="entry name" value="LicD/FKTN/FKRP_NTP_transf"/>
</dbReference>
<organism evidence="2 3">
    <name type="scientific">Kosakonia cowanii JCM 10956 = DSM 18146</name>
    <dbReference type="NCBI Taxonomy" id="1300165"/>
    <lineage>
        <taxon>Bacteria</taxon>
        <taxon>Pseudomonadati</taxon>
        <taxon>Pseudomonadota</taxon>
        <taxon>Gammaproteobacteria</taxon>
        <taxon>Enterobacterales</taxon>
        <taxon>Enterobacteriaceae</taxon>
        <taxon>Kosakonia</taxon>
    </lineage>
</organism>
<accession>A0A807LLZ1</accession>
<evidence type="ECO:0000259" key="1">
    <source>
        <dbReference type="Pfam" id="PF04991"/>
    </source>
</evidence>
<keyword evidence="3" id="KW-1185">Reference proteome</keyword>
<feature type="domain" description="LicD/FKTN/FKRP nucleotidyltransferase" evidence="1">
    <location>
        <begin position="43"/>
        <end position="264"/>
    </location>
</feature>
<dbReference type="RefSeq" id="WP_054803249.1">
    <property type="nucleotide sequence ID" value="NZ_CP019445.1"/>
</dbReference>
<dbReference type="InterPro" id="IPR052942">
    <property type="entry name" value="LPS_cholinephosphotransferase"/>
</dbReference>
<gene>
    <name evidence="2" type="ORF">BWI95_19360</name>
</gene>